<comment type="caution">
    <text evidence="1">The sequence shown here is derived from an EMBL/GenBank/DDBJ whole genome shotgun (WGS) entry which is preliminary data.</text>
</comment>
<evidence type="ECO:0000313" key="1">
    <source>
        <dbReference type="EMBL" id="NHF62328.1"/>
    </source>
</evidence>
<dbReference type="RefSeq" id="WP_152583059.1">
    <property type="nucleotide sequence ID" value="NZ_VIKT02000004.1"/>
</dbReference>
<name>A0A9E5MI51_9MICO</name>
<accession>A0A9E5MI51</accession>
<proteinExistence type="predicted"/>
<dbReference type="Proteomes" id="UP000818266">
    <property type="component" value="Unassembled WGS sequence"/>
</dbReference>
<dbReference type="EMBL" id="VIKT02000004">
    <property type="protein sequence ID" value="NHF62328.1"/>
    <property type="molecule type" value="Genomic_DNA"/>
</dbReference>
<gene>
    <name evidence="1" type="ORF">FK219_003570</name>
</gene>
<organism evidence="1 2">
    <name type="scientific">Microcella pacifica</name>
    <dbReference type="NCBI Taxonomy" id="2591847"/>
    <lineage>
        <taxon>Bacteria</taxon>
        <taxon>Bacillati</taxon>
        <taxon>Actinomycetota</taxon>
        <taxon>Actinomycetes</taxon>
        <taxon>Micrococcales</taxon>
        <taxon>Microbacteriaceae</taxon>
        <taxon>Microcella</taxon>
    </lineage>
</organism>
<protein>
    <submittedName>
        <fullName evidence="1">Uncharacterized protein</fullName>
    </submittedName>
</protein>
<reference evidence="1 2" key="1">
    <citation type="submission" date="2020-03" db="EMBL/GenBank/DDBJ databases">
        <title>Chryseoglobus sp. isolated from a deep-sea seamount.</title>
        <authorList>
            <person name="Zhang D.-C."/>
        </authorList>
    </citation>
    <scope>NUCLEOTIDE SEQUENCE [LARGE SCALE GENOMIC DNA]</scope>
    <source>
        <strain evidence="1 2">KN1116</strain>
    </source>
</reference>
<evidence type="ECO:0000313" key="2">
    <source>
        <dbReference type="Proteomes" id="UP000818266"/>
    </source>
</evidence>
<sequence length="106" mass="11359">MSIEPAGLPREQDYAMAQNNGFDLGDIGEVVSDPVSGKGFDPDALQGLWEQIQPTLAGLDTDQILDTIGTWAKDLDVPLVKDVPDDVIDNIKNGAKVPLKSLIADK</sequence>
<dbReference type="OrthoDB" id="5123885at2"/>
<keyword evidence="2" id="KW-1185">Reference proteome</keyword>
<dbReference type="AlphaFoldDB" id="A0A9E5MI51"/>